<evidence type="ECO:0000313" key="2">
    <source>
        <dbReference type="Proteomes" id="UP000004070"/>
    </source>
</evidence>
<gene>
    <name evidence="1" type="ORF">ATORI0001_1177</name>
</gene>
<evidence type="ECO:0000313" key="1">
    <source>
        <dbReference type="EMBL" id="EEE17512.1"/>
    </source>
</evidence>
<reference evidence="1 2" key="1">
    <citation type="submission" date="2009-01" db="EMBL/GenBank/DDBJ databases">
        <authorList>
            <person name="Madupu R."/>
            <person name="Sebastian Y."/>
            <person name="Durkin A.S."/>
            <person name="Torralba M."/>
            <person name="Methe B."/>
            <person name="Sutton G.G."/>
            <person name="Strausberg R.L."/>
            <person name="Nelson K.E."/>
        </authorList>
    </citation>
    <scope>NUCLEOTIDE SEQUENCE [LARGE SCALE GENOMIC DNA]</scope>
    <source>
        <strain evidence="1 2">ATCC 49626</strain>
    </source>
</reference>
<proteinExistence type="predicted"/>
<dbReference type="AlphaFoldDB" id="B9CLK1"/>
<comment type="caution">
    <text evidence="1">The sequence shown here is derived from an EMBL/GenBank/DDBJ whole genome shotgun (WGS) entry which is preliminary data.</text>
</comment>
<dbReference type="STRING" id="1383.IV60_GL000590"/>
<dbReference type="EMBL" id="ACFE01000002">
    <property type="protein sequence ID" value="EEE17512.1"/>
    <property type="molecule type" value="Genomic_DNA"/>
</dbReference>
<dbReference type="RefSeq" id="WP_003149484.1">
    <property type="nucleotide sequence ID" value="NZ_ACFE01000002.1"/>
</dbReference>
<protein>
    <submittedName>
        <fullName evidence="1">Uncharacterized protein</fullName>
    </submittedName>
</protein>
<dbReference type="Proteomes" id="UP000004070">
    <property type="component" value="Unassembled WGS sequence"/>
</dbReference>
<accession>B9CLK1</accession>
<dbReference type="GeneID" id="84905313"/>
<sequence>MWQVMTVSLKAKRVVFAPTDGVLDICNDDSNRLIRGLDFSRPAGLTPLVSGLAFRKSAVRAVDAQLLGASAEAVTLKVSIRRPPKLDTTNTISIDDKVYDITRTDDDGRLVWLYLTQIKTFGQCELVSVKTTYDDLGIAKSIEARQKVYMRAITYGQEAASKGLFNDTTITLRTCDYAGERVVVMAGVRYRVQSVAGDGDWVRLRCVEGVAEVGKS</sequence>
<name>B9CLK1_LANR4</name>
<organism evidence="1 2">
    <name type="scientific">Lancefieldella rimae (strain ATCC 49626 / DSM 7090 / CCUG 31168 / NBRC 15546 / VPI D140H-11A)</name>
    <name type="common">Atopobium rimae</name>
    <dbReference type="NCBI Taxonomy" id="553184"/>
    <lineage>
        <taxon>Bacteria</taxon>
        <taxon>Bacillati</taxon>
        <taxon>Actinomycetota</taxon>
        <taxon>Coriobacteriia</taxon>
        <taxon>Coriobacteriales</taxon>
        <taxon>Atopobiaceae</taxon>
        <taxon>Lancefieldella</taxon>
    </lineage>
</organism>